<dbReference type="PANTHER" id="PTHR47106:SF1">
    <property type="entry name" value="COILED-COIL-HELIX-COILED-COIL-HELIX DOMAIN-CONTAINING PROTEIN 5"/>
    <property type="match status" value="1"/>
</dbReference>
<gene>
    <name evidence="4" type="ORF">LANO_0A03378G</name>
</gene>
<evidence type="ECO:0000313" key="5">
    <source>
        <dbReference type="Proteomes" id="UP000189911"/>
    </source>
</evidence>
<dbReference type="AlphaFoldDB" id="A0A1G4IPD1"/>
<evidence type="ECO:0000256" key="1">
    <source>
        <dbReference type="ARBA" id="ARBA00004173"/>
    </source>
</evidence>
<keyword evidence="2" id="KW-0496">Mitochondrion</keyword>
<feature type="domain" description="IMS import disulfide relay-system CHCH-CHCH-like Cx9C" evidence="3">
    <location>
        <begin position="10"/>
        <end position="53"/>
    </location>
</feature>
<dbReference type="Pfam" id="PF16860">
    <property type="entry name" value="CX9C"/>
    <property type="match status" value="2"/>
</dbReference>
<dbReference type="InterPro" id="IPR036549">
    <property type="entry name" value="CX6/COA6-like_sf"/>
</dbReference>
<dbReference type="Gene3D" id="1.10.287.2900">
    <property type="match status" value="2"/>
</dbReference>
<dbReference type="InterPro" id="IPR052848">
    <property type="entry name" value="CHCH_domain-containing_protein"/>
</dbReference>
<evidence type="ECO:0000256" key="2">
    <source>
        <dbReference type="ARBA" id="ARBA00023128"/>
    </source>
</evidence>
<dbReference type="InterPro" id="IPR031731">
    <property type="entry name" value="CX9C"/>
</dbReference>
<evidence type="ECO:0000313" key="4">
    <source>
        <dbReference type="EMBL" id="SCU78583.1"/>
    </source>
</evidence>
<dbReference type="EMBL" id="LT598449">
    <property type="protein sequence ID" value="SCU78583.1"/>
    <property type="molecule type" value="Genomic_DNA"/>
</dbReference>
<dbReference type="PROSITE" id="PS51808">
    <property type="entry name" value="CHCH"/>
    <property type="match status" value="1"/>
</dbReference>
<name>A0A1G4IPD1_9SACH</name>
<proteinExistence type="predicted"/>
<comment type="subcellular location">
    <subcellularLocation>
        <location evidence="1">Mitochondrion</location>
    </subcellularLocation>
</comment>
<accession>A0A1G4IPD1</accession>
<dbReference type="Proteomes" id="UP000189911">
    <property type="component" value="Chromosome A"/>
</dbReference>
<organism evidence="4 5">
    <name type="scientific">Lachancea nothofagi CBS 11611</name>
    <dbReference type="NCBI Taxonomy" id="1266666"/>
    <lineage>
        <taxon>Eukaryota</taxon>
        <taxon>Fungi</taxon>
        <taxon>Dikarya</taxon>
        <taxon>Ascomycota</taxon>
        <taxon>Saccharomycotina</taxon>
        <taxon>Saccharomycetes</taxon>
        <taxon>Saccharomycetales</taxon>
        <taxon>Saccharomycetaceae</taxon>
        <taxon>Lachancea</taxon>
    </lineage>
</organism>
<sequence>MSNALDQFIMEDVAKNCPQQFIEYHKCVSKNREDPSQCAFRQKDLSVCIKQNVPSVQKVMSHCGSLMAKYESCLRENMESRTINEKCVPLLLEMRECAEKQVSGPSPINQM</sequence>
<dbReference type="SUPFAM" id="SSF47694">
    <property type="entry name" value="Cytochrome c oxidase subunit h"/>
    <property type="match status" value="1"/>
</dbReference>
<feature type="domain" description="IMS import disulfide relay-system CHCH-CHCH-like Cx9C" evidence="3">
    <location>
        <begin position="57"/>
        <end position="102"/>
    </location>
</feature>
<protein>
    <submittedName>
        <fullName evidence="4">LANO_0A03378g1_1</fullName>
    </submittedName>
</protein>
<reference evidence="5" key="1">
    <citation type="submission" date="2016-03" db="EMBL/GenBank/DDBJ databases">
        <authorList>
            <person name="Devillers Hugo."/>
        </authorList>
    </citation>
    <scope>NUCLEOTIDE SEQUENCE [LARGE SCALE GENOMIC DNA]</scope>
</reference>
<dbReference type="PANTHER" id="PTHR47106">
    <property type="entry name" value="COILED-COIL-HELIX-COILED-COIL-HELIX DOMAIN-CONTAINING PROTEIN 5"/>
    <property type="match status" value="1"/>
</dbReference>
<dbReference type="GO" id="GO:0005758">
    <property type="term" value="C:mitochondrial intermembrane space"/>
    <property type="evidence" value="ECO:0007669"/>
    <property type="project" value="TreeGrafter"/>
</dbReference>
<keyword evidence="5" id="KW-1185">Reference proteome</keyword>
<dbReference type="GO" id="GO:0045333">
    <property type="term" value="P:cellular respiration"/>
    <property type="evidence" value="ECO:0007669"/>
    <property type="project" value="TreeGrafter"/>
</dbReference>
<dbReference type="OrthoDB" id="276296at2759"/>
<evidence type="ECO:0000259" key="3">
    <source>
        <dbReference type="Pfam" id="PF16860"/>
    </source>
</evidence>